<gene>
    <name evidence="2" type="ORF">V8G54_034228</name>
</gene>
<sequence>MKEHYVHLTTEISRLKEEWKRTTFGEASHATEREIKKLKAQLHDSDHYIESKIKEKQSPFPDTLSPPPFTPYRPLFQPSSSTGHKSKQPYSLPIATAFRNKQKPRTSIPSDSQDPYAQFTIENTSIRSSEYTSSDENTENYSDNYSESSDEYANVLMANTASSSTRQEPIYESPEEIEPPLRDNPSKPNSGPWFSIDNLFPNQWRARLIEFGAWLDTKLIKDADSYKVIEEFCYRMTGTLKEWYHNLGPARQDQFHILGSTAAVLGALHEEFIGDGAVIDRKMRQEFFEMKCCSLNMKDLDRHFKRMLQRFYLLNGANDVCLKNTYVASLPAQLQPELNRMAMAAHKDFSTTSETSSPKLLNIPQIKKIAQNPPALKIPGDGNKILQTDASDRYWGAVLIEEIHDKKFYCGHASGQFQEAERFSVRSTNGQLISKNLEFKNKMPPDPQILRLKDWFSRYDFTVKHIKGNKNLIPDFLFQPTKPVQMITKTHSFPLIFMVRPLPNCAKIQKLYPPGLSPRTPKDILDYANSRYFFFLHETLKFKVIHPSAFDPTNPNGNIFYLFCDIGWDLCEPTLWAIWCKIVQHPTPIALQTNKAYQFLIDPLKHDFLFWTVLEWFSPITWWRSELEQILSYQENQRKTNAQALVSVFIVYRPYAINPSGQLFSKNHAHTWGTLEEYPLNDSYKRQLKGHLQETNLSSDFPSNMLIPSSSGSRQITVCSEYHIPAQLFQRTEDLVSPEESPDDLMDEDSDDPNLSPSNPYQPITLGKNPYLIREGKEVAYFGVSMLYTCLFEGILCIRTLRIYGIFQSKYALHLPLQGDPVDQKTPNMIIEYSLMESLEKGSKKDDKKSPKYNETFGYAILSQTQDRMVSEPKVEPTYFLDFSKNRNHDII</sequence>
<name>A0AAQ3RKJ3_VIGMU</name>
<dbReference type="AlphaFoldDB" id="A0AAQ3RKJ3"/>
<feature type="region of interest" description="Disordered" evidence="1">
    <location>
        <begin position="733"/>
        <end position="761"/>
    </location>
</feature>
<dbReference type="Proteomes" id="UP001374535">
    <property type="component" value="Chromosome 10"/>
</dbReference>
<proteinExistence type="predicted"/>
<dbReference type="InterPro" id="IPR053098">
    <property type="entry name" value="Petuviruses_polyprotein"/>
</dbReference>
<reference evidence="2 3" key="1">
    <citation type="journal article" date="2023" name="Life. Sci Alliance">
        <title>Evolutionary insights into 3D genome organization and epigenetic landscape of Vigna mungo.</title>
        <authorList>
            <person name="Junaid A."/>
            <person name="Singh B."/>
            <person name="Bhatia S."/>
        </authorList>
    </citation>
    <scope>NUCLEOTIDE SEQUENCE [LARGE SCALE GENOMIC DNA]</scope>
    <source>
        <strain evidence="2">Urdbean</strain>
    </source>
</reference>
<feature type="region of interest" description="Disordered" evidence="1">
    <location>
        <begin position="161"/>
        <end position="188"/>
    </location>
</feature>
<dbReference type="PANTHER" id="PTHR48435">
    <property type="entry name" value="POLYPROTEIN"/>
    <property type="match status" value="1"/>
</dbReference>
<feature type="compositionally biased region" description="Polar residues" evidence="1">
    <location>
        <begin position="122"/>
        <end position="135"/>
    </location>
</feature>
<keyword evidence="3" id="KW-1185">Reference proteome</keyword>
<feature type="region of interest" description="Disordered" evidence="1">
    <location>
        <begin position="122"/>
        <end position="148"/>
    </location>
</feature>
<accession>A0AAQ3RKJ3</accession>
<dbReference type="EMBL" id="CP144691">
    <property type="protein sequence ID" value="WVY95140.1"/>
    <property type="molecule type" value="Genomic_DNA"/>
</dbReference>
<evidence type="ECO:0000256" key="1">
    <source>
        <dbReference type="SAM" id="MobiDB-lite"/>
    </source>
</evidence>
<evidence type="ECO:0000313" key="2">
    <source>
        <dbReference type="EMBL" id="WVY95140.1"/>
    </source>
</evidence>
<evidence type="ECO:0008006" key="4">
    <source>
        <dbReference type="Google" id="ProtNLM"/>
    </source>
</evidence>
<organism evidence="2 3">
    <name type="scientific">Vigna mungo</name>
    <name type="common">Black gram</name>
    <name type="synonym">Phaseolus mungo</name>
    <dbReference type="NCBI Taxonomy" id="3915"/>
    <lineage>
        <taxon>Eukaryota</taxon>
        <taxon>Viridiplantae</taxon>
        <taxon>Streptophyta</taxon>
        <taxon>Embryophyta</taxon>
        <taxon>Tracheophyta</taxon>
        <taxon>Spermatophyta</taxon>
        <taxon>Magnoliopsida</taxon>
        <taxon>eudicotyledons</taxon>
        <taxon>Gunneridae</taxon>
        <taxon>Pentapetalae</taxon>
        <taxon>rosids</taxon>
        <taxon>fabids</taxon>
        <taxon>Fabales</taxon>
        <taxon>Fabaceae</taxon>
        <taxon>Papilionoideae</taxon>
        <taxon>50 kb inversion clade</taxon>
        <taxon>NPAAA clade</taxon>
        <taxon>indigoferoid/millettioid clade</taxon>
        <taxon>Phaseoleae</taxon>
        <taxon>Vigna</taxon>
    </lineage>
</organism>
<feature type="region of interest" description="Disordered" evidence="1">
    <location>
        <begin position="52"/>
        <end position="89"/>
    </location>
</feature>
<dbReference type="PANTHER" id="PTHR48435:SF1">
    <property type="entry name" value="POLYPROTEIN"/>
    <property type="match status" value="1"/>
</dbReference>
<evidence type="ECO:0000313" key="3">
    <source>
        <dbReference type="Proteomes" id="UP001374535"/>
    </source>
</evidence>
<protein>
    <recommendedName>
        <fullName evidence="4">Polyprotein</fullName>
    </recommendedName>
</protein>
<feature type="compositionally biased region" description="Acidic residues" evidence="1">
    <location>
        <begin position="736"/>
        <end position="752"/>
    </location>
</feature>